<proteinExistence type="predicted"/>
<dbReference type="Proteomes" id="UP000593603">
    <property type="component" value="Segment"/>
</dbReference>
<sequence>MDEKMQGLLALWLIAQFGSTLAAALWLSRSTPKA</sequence>
<keyword evidence="2" id="KW-1185">Reference proteome</keyword>
<evidence type="ECO:0000313" key="1">
    <source>
        <dbReference type="EMBL" id="QOV06077.1"/>
    </source>
</evidence>
<name>A0A7S6TX75_9CAUD</name>
<dbReference type="EMBL" id="MT708545">
    <property type="protein sequence ID" value="QOV06077.1"/>
    <property type="molecule type" value="Genomic_DNA"/>
</dbReference>
<reference evidence="1 2" key="1">
    <citation type="submission" date="2020-07" db="EMBL/GenBank/DDBJ databases">
        <title>Complete genome sequence of Rhizobium japonicum phage Pasto.</title>
        <authorList>
            <person name="Manuel N.S."/>
            <person name="Ravindran A."/>
            <person name="Newkirk H."/>
            <person name="Gonzalez C."/>
            <person name="Young R."/>
            <person name="Liu M."/>
        </authorList>
    </citation>
    <scope>NUCLEOTIDE SEQUENCE [LARGE SCALE GENOMIC DNA]</scope>
</reference>
<protein>
    <submittedName>
        <fullName evidence="1">Putative membrane protein</fullName>
    </submittedName>
</protein>
<gene>
    <name evidence="1" type="ORF">CPT_Pasto_002</name>
</gene>
<organism evidence="1 2">
    <name type="scientific">Rhizobium phage Pasto</name>
    <dbReference type="NCBI Taxonomy" id="2767575"/>
    <lineage>
        <taxon>Viruses</taxon>
        <taxon>Duplodnaviria</taxon>
        <taxon>Heunggongvirae</taxon>
        <taxon>Uroviricota</taxon>
        <taxon>Caudoviricetes</taxon>
        <taxon>Autographivirales</taxon>
        <taxon>Autographivirales incertae sedis</taxon>
        <taxon>Pastovirus</taxon>
        <taxon>Pastovirus pasto</taxon>
    </lineage>
</organism>
<accession>A0A7S6TX75</accession>
<evidence type="ECO:0000313" key="2">
    <source>
        <dbReference type="Proteomes" id="UP000593603"/>
    </source>
</evidence>